<dbReference type="eggNOG" id="COG0300">
    <property type="taxonomic scope" value="Bacteria"/>
</dbReference>
<evidence type="ECO:0000313" key="2">
    <source>
        <dbReference type="Proteomes" id="UP000051999"/>
    </source>
</evidence>
<dbReference type="InterPro" id="IPR002347">
    <property type="entry name" value="SDR_fam"/>
</dbReference>
<name>A0A0R1RBS8_9LACO</name>
<evidence type="ECO:0000313" key="1">
    <source>
        <dbReference type="EMBL" id="KRL54359.1"/>
    </source>
</evidence>
<dbReference type="Pfam" id="PF00106">
    <property type="entry name" value="adh_short"/>
    <property type="match status" value="1"/>
</dbReference>
<dbReference type="Proteomes" id="UP000051999">
    <property type="component" value="Unassembled WGS sequence"/>
</dbReference>
<reference evidence="1 2" key="1">
    <citation type="journal article" date="2015" name="Genome Announc.">
        <title>Expanding the biotechnology potential of lactobacilli through comparative genomics of 213 strains and associated genera.</title>
        <authorList>
            <person name="Sun Z."/>
            <person name="Harris H.M."/>
            <person name="McCann A."/>
            <person name="Guo C."/>
            <person name="Argimon S."/>
            <person name="Zhang W."/>
            <person name="Yang X."/>
            <person name="Jeffery I.B."/>
            <person name="Cooney J.C."/>
            <person name="Kagawa T.F."/>
            <person name="Liu W."/>
            <person name="Song Y."/>
            <person name="Salvetti E."/>
            <person name="Wrobel A."/>
            <person name="Rasinkangas P."/>
            <person name="Parkhill J."/>
            <person name="Rea M.C."/>
            <person name="O'Sullivan O."/>
            <person name="Ritari J."/>
            <person name="Douillard F.P."/>
            <person name="Paul Ross R."/>
            <person name="Yang R."/>
            <person name="Briner A.E."/>
            <person name="Felis G.E."/>
            <person name="de Vos W.M."/>
            <person name="Barrangou R."/>
            <person name="Klaenhammer T.R."/>
            <person name="Caufield P.W."/>
            <person name="Cui Y."/>
            <person name="Zhang H."/>
            <person name="O'Toole P.W."/>
        </authorList>
    </citation>
    <scope>NUCLEOTIDE SEQUENCE [LARGE SCALE GENOMIC DNA]</scope>
    <source>
        <strain evidence="1 2">DSM 15814</strain>
    </source>
</reference>
<dbReference type="PRINTS" id="PR00081">
    <property type="entry name" value="GDHRDH"/>
</dbReference>
<comment type="caution">
    <text evidence="1">The sequence shown here is derived from an EMBL/GenBank/DDBJ whole genome shotgun (WGS) entry which is preliminary data.</text>
</comment>
<protein>
    <submittedName>
        <fullName evidence="1">Short-chain dehydrogenases reductases family protein</fullName>
    </submittedName>
</protein>
<dbReference type="PANTHER" id="PTHR43431">
    <property type="entry name" value="OXIDOREDUCTASE, SHORT CHAIN DEHYDROGENASE/REDUCTASE FAMILY (AFU_ORTHOLOGUE AFUA_5G14000)"/>
    <property type="match status" value="1"/>
</dbReference>
<keyword evidence="2" id="KW-1185">Reference proteome</keyword>
<gene>
    <name evidence="1" type="ORF">FD35_GL002700</name>
</gene>
<dbReference type="PATRIC" id="fig|1114972.6.peg.2767"/>
<dbReference type="AlphaFoldDB" id="A0A0R1RBS8"/>
<dbReference type="EMBL" id="AZFF01000009">
    <property type="protein sequence ID" value="KRL54359.1"/>
    <property type="molecule type" value="Genomic_DNA"/>
</dbReference>
<organism evidence="1 2">
    <name type="scientific">Furfurilactobacillus rossiae DSM 15814</name>
    <dbReference type="NCBI Taxonomy" id="1114972"/>
    <lineage>
        <taxon>Bacteria</taxon>
        <taxon>Bacillati</taxon>
        <taxon>Bacillota</taxon>
        <taxon>Bacilli</taxon>
        <taxon>Lactobacillales</taxon>
        <taxon>Lactobacillaceae</taxon>
        <taxon>Furfurilactobacillus</taxon>
    </lineage>
</organism>
<sequence>MHGKKGEANRMKKTIVIVGAGAGLGHHIAERFGREGFNVVLMARNASRLAEYVASLKSQGIDADYFVVDVASNASIQTAFAELKRKYNRVDVLVYNVAMMSGNRPLELTPAELLEHYQTDVVGALAAAQQVISMQKDNREGTLLFTGGGFSSFPAASNTTMSLDKAALRNLALVLAEELEPMGIFAGIVTIMGTIDQDEHFSATNIADQYWQLYTRRKSHEIIYD</sequence>
<proteinExistence type="predicted"/>
<dbReference type="PANTHER" id="PTHR43431:SF1">
    <property type="entry name" value="OS08G0476300 PROTEIN"/>
    <property type="match status" value="1"/>
</dbReference>
<dbReference type="SUPFAM" id="SSF51735">
    <property type="entry name" value="NAD(P)-binding Rossmann-fold domains"/>
    <property type="match status" value="1"/>
</dbReference>
<dbReference type="InterPro" id="IPR036291">
    <property type="entry name" value="NAD(P)-bd_dom_sf"/>
</dbReference>
<dbReference type="STRING" id="1114972.FD35_GL002700"/>
<dbReference type="Gene3D" id="3.40.50.720">
    <property type="entry name" value="NAD(P)-binding Rossmann-like Domain"/>
    <property type="match status" value="1"/>
</dbReference>
<accession>A0A0R1RBS8</accession>